<evidence type="ECO:0000313" key="3">
    <source>
        <dbReference type="EMBL" id="URM60559.1"/>
    </source>
</evidence>
<accession>A0A976RUH8</accession>
<dbReference type="InterPro" id="IPR003676">
    <property type="entry name" value="SAUR_fam"/>
</dbReference>
<dbReference type="EMBL" id="MT911905">
    <property type="protein sequence ID" value="URM60559.1"/>
    <property type="molecule type" value="mRNA"/>
</dbReference>
<reference evidence="3" key="1">
    <citation type="submission" date="2020-08" db="EMBL/GenBank/DDBJ databases">
        <title>Hormonal signalling in Gymnema sylvestre.</title>
        <authorList>
            <person name="Kalariya K.A."/>
        </authorList>
    </citation>
    <scope>NUCLEOTIDE SEQUENCE</scope>
</reference>
<dbReference type="PANTHER" id="PTHR31374">
    <property type="entry name" value="AUXIN-INDUCED PROTEIN-LIKE-RELATED"/>
    <property type="match status" value="1"/>
</dbReference>
<protein>
    <submittedName>
        <fullName evidence="3">SAUR family protein SAUR</fullName>
    </submittedName>
</protein>
<dbReference type="Pfam" id="PF02519">
    <property type="entry name" value="Auxin_inducible"/>
    <property type="match status" value="1"/>
</dbReference>
<dbReference type="AlphaFoldDB" id="A0A976RUH8"/>
<dbReference type="GO" id="GO:0009733">
    <property type="term" value="P:response to auxin"/>
    <property type="evidence" value="ECO:0007669"/>
    <property type="project" value="InterPro"/>
</dbReference>
<sequence length="189" mass="21286">MDLVIKSKGKKNKGLIIKTWERCRSLGRSGGGRKTSHLSSNRGRISGWQEKLKHSNSWPRTSTSSTSSSSAAGAVEDQREEVKEDRKRGRRVAPEGCFSVYVGPKKQRFVIRTQCLNHPLFKVLLEEAESEYGYNSEGPLELPCEVDIFIKVLIEMDDSDDIIPSRCSFGRSYSSYHLLTTSPKIAFLK</sequence>
<evidence type="ECO:0000256" key="2">
    <source>
        <dbReference type="SAM" id="MobiDB-lite"/>
    </source>
</evidence>
<feature type="compositionally biased region" description="Low complexity" evidence="2">
    <location>
        <begin position="61"/>
        <end position="70"/>
    </location>
</feature>
<proteinExistence type="evidence at transcript level"/>
<comment type="similarity">
    <text evidence="1">Belongs to the ARG7 family.</text>
</comment>
<evidence type="ECO:0000256" key="1">
    <source>
        <dbReference type="ARBA" id="ARBA00006974"/>
    </source>
</evidence>
<name>A0A976RUH8_GYMSY</name>
<feature type="region of interest" description="Disordered" evidence="2">
    <location>
        <begin position="25"/>
        <end position="88"/>
    </location>
</feature>
<dbReference type="PANTHER" id="PTHR31374:SF118">
    <property type="entry name" value="OS01G0924966 PROTEIN"/>
    <property type="match status" value="1"/>
</dbReference>
<feature type="compositionally biased region" description="Basic and acidic residues" evidence="2">
    <location>
        <begin position="76"/>
        <end position="87"/>
    </location>
</feature>
<organism evidence="3">
    <name type="scientific">Gymnema sylvestre</name>
    <name type="common">Gurmar</name>
    <name type="synonym">Periploca sylvestris</name>
    <dbReference type="NCBI Taxonomy" id="4068"/>
    <lineage>
        <taxon>Eukaryota</taxon>
        <taxon>Viridiplantae</taxon>
        <taxon>Streptophyta</taxon>
        <taxon>Embryophyta</taxon>
        <taxon>Tracheophyta</taxon>
        <taxon>Spermatophyta</taxon>
        <taxon>Magnoliopsida</taxon>
        <taxon>eudicotyledons</taxon>
        <taxon>Gunneridae</taxon>
        <taxon>Pentapetalae</taxon>
        <taxon>asterids</taxon>
        <taxon>lamiids</taxon>
        <taxon>Gentianales</taxon>
        <taxon>Apocynaceae</taxon>
        <taxon>Asclepiadoideae</taxon>
        <taxon>Marsdenieae</taxon>
        <taxon>Gymnema</taxon>
    </lineage>
</organism>